<dbReference type="AlphaFoldDB" id="M0JJ55"/>
<comment type="caution">
    <text evidence="1">The sequence shown here is derived from an EMBL/GenBank/DDBJ whole genome shotgun (WGS) entry which is preliminary data.</text>
</comment>
<evidence type="ECO:0000313" key="1">
    <source>
        <dbReference type="EMBL" id="EMA09167.1"/>
    </source>
</evidence>
<dbReference type="Proteomes" id="UP000011659">
    <property type="component" value="Unassembled WGS sequence"/>
</dbReference>
<sequence>MRFVRLGLGFTDGSPELTELFNCLLTILGCQVKMDGEVALRSFRLFFEQQIWATARTLNNFWIKRSRKVLSFTIKSFRPELRQSFRISTSKGNKL</sequence>
<dbReference type="PROSITE" id="PS51257">
    <property type="entry name" value="PROKAR_LIPOPROTEIN"/>
    <property type="match status" value="1"/>
</dbReference>
<organism evidence="1 2">
    <name type="scientific">Haloarcula marismortui ATCC 33800</name>
    <dbReference type="NCBI Taxonomy" id="662476"/>
    <lineage>
        <taxon>Archaea</taxon>
        <taxon>Methanobacteriati</taxon>
        <taxon>Methanobacteriota</taxon>
        <taxon>Stenosarchaea group</taxon>
        <taxon>Halobacteria</taxon>
        <taxon>Halobacteriales</taxon>
        <taxon>Haloarculaceae</taxon>
        <taxon>Haloarcula</taxon>
    </lineage>
</organism>
<proteinExistence type="predicted"/>
<name>M0JJ55_9EURY</name>
<keyword evidence="2" id="KW-1185">Reference proteome</keyword>
<dbReference type="EMBL" id="AOLR01000052">
    <property type="protein sequence ID" value="EMA09167.1"/>
    <property type="molecule type" value="Genomic_DNA"/>
</dbReference>
<gene>
    <name evidence="1" type="ORF">C436_19608</name>
</gene>
<protein>
    <submittedName>
        <fullName evidence="1">Uncharacterized protein</fullName>
    </submittedName>
</protein>
<evidence type="ECO:0000313" key="2">
    <source>
        <dbReference type="Proteomes" id="UP000011659"/>
    </source>
</evidence>
<accession>M0JJ55</accession>
<reference evidence="1 2" key="1">
    <citation type="journal article" date="2014" name="PLoS Genet.">
        <title>Phylogenetically driven sequencing of extremely halophilic archaea reveals strategies for static and dynamic osmo-response.</title>
        <authorList>
            <person name="Becker E.A."/>
            <person name="Seitzer P.M."/>
            <person name="Tritt A."/>
            <person name="Larsen D."/>
            <person name="Krusor M."/>
            <person name="Yao A.I."/>
            <person name="Wu D."/>
            <person name="Madern D."/>
            <person name="Eisen J.A."/>
            <person name="Darling A.E."/>
            <person name="Facciotti M.T."/>
        </authorList>
    </citation>
    <scope>NUCLEOTIDE SEQUENCE [LARGE SCALE GENOMIC DNA]</scope>
    <source>
        <strain evidence="1 2">ATCC 33800</strain>
    </source>
</reference>